<protein>
    <submittedName>
        <fullName evidence="1">Uncharacterized protein</fullName>
    </submittedName>
</protein>
<dbReference type="AlphaFoldDB" id="A0A382ANR1"/>
<name>A0A382ANR1_9ZZZZ</name>
<reference evidence="1" key="1">
    <citation type="submission" date="2018-05" db="EMBL/GenBank/DDBJ databases">
        <authorList>
            <person name="Lanie J.A."/>
            <person name="Ng W.-L."/>
            <person name="Kazmierczak K.M."/>
            <person name="Andrzejewski T.M."/>
            <person name="Davidsen T.M."/>
            <person name="Wayne K.J."/>
            <person name="Tettelin H."/>
            <person name="Glass J.I."/>
            <person name="Rusch D."/>
            <person name="Podicherti R."/>
            <person name="Tsui H.-C.T."/>
            <person name="Winkler M.E."/>
        </authorList>
    </citation>
    <scope>NUCLEOTIDE SEQUENCE</scope>
</reference>
<evidence type="ECO:0000313" key="1">
    <source>
        <dbReference type="EMBL" id="SVB03014.1"/>
    </source>
</evidence>
<organism evidence="1">
    <name type="scientific">marine metagenome</name>
    <dbReference type="NCBI Taxonomy" id="408172"/>
    <lineage>
        <taxon>unclassified sequences</taxon>
        <taxon>metagenomes</taxon>
        <taxon>ecological metagenomes</taxon>
    </lineage>
</organism>
<dbReference type="EMBL" id="UINC01026130">
    <property type="protein sequence ID" value="SVB03014.1"/>
    <property type="molecule type" value="Genomic_DNA"/>
</dbReference>
<accession>A0A382ANR1</accession>
<gene>
    <name evidence="1" type="ORF">METZ01_LOCUS155868</name>
</gene>
<sequence>MKKTKFQGCDKFVEFTVSGADISK</sequence>
<proteinExistence type="predicted"/>